<gene>
    <name evidence="3" type="ORF">IG616_14080</name>
</gene>
<evidence type="ECO:0000259" key="2">
    <source>
        <dbReference type="Pfam" id="PF25917"/>
    </source>
</evidence>
<dbReference type="Gene3D" id="2.40.30.170">
    <property type="match status" value="1"/>
</dbReference>
<keyword evidence="1" id="KW-0175">Coiled coil</keyword>
<dbReference type="SUPFAM" id="SSF111369">
    <property type="entry name" value="HlyD-like secretion proteins"/>
    <property type="match status" value="1"/>
</dbReference>
<organism evidence="3 4">
    <name type="scientific">Roseibium litorale</name>
    <dbReference type="NCBI Taxonomy" id="2803841"/>
    <lineage>
        <taxon>Bacteria</taxon>
        <taxon>Pseudomonadati</taxon>
        <taxon>Pseudomonadota</taxon>
        <taxon>Alphaproteobacteria</taxon>
        <taxon>Hyphomicrobiales</taxon>
        <taxon>Stappiaceae</taxon>
        <taxon>Roseibium</taxon>
    </lineage>
</organism>
<dbReference type="PANTHER" id="PTHR30438">
    <property type="entry name" value="36 KDA ANTIGEN-RELATED"/>
    <property type="match status" value="1"/>
</dbReference>
<protein>
    <submittedName>
        <fullName evidence="3">HlyD family efflux transporter periplasmic adaptor subunit</fullName>
    </submittedName>
</protein>
<comment type="caution">
    <text evidence="3">The sequence shown here is derived from an EMBL/GenBank/DDBJ whole genome shotgun (WGS) entry which is preliminary data.</text>
</comment>
<evidence type="ECO:0000256" key="1">
    <source>
        <dbReference type="SAM" id="Coils"/>
    </source>
</evidence>
<reference evidence="3 4" key="2">
    <citation type="journal article" date="2021" name="Int. J. Syst. Evol. Microbiol.">
        <title>Roseibium litorale sp. nov., isolated from a tidal flat sediment and proposal for the reclassification of Labrenzia polysiphoniae as Roseibium polysiphoniae comb. nov.</title>
        <authorList>
            <person name="Liu Y."/>
            <person name="Pei T."/>
            <person name="Du J."/>
            <person name="Chao M."/>
            <person name="Deng M.R."/>
            <person name="Zhu H."/>
        </authorList>
    </citation>
    <scope>NUCLEOTIDE SEQUENCE [LARGE SCALE GENOMIC DNA]</scope>
    <source>
        <strain evidence="3 4">4C16A</strain>
    </source>
</reference>
<feature type="domain" description="Multidrug resistance protein MdtA-like barrel-sandwich hybrid" evidence="2">
    <location>
        <begin position="46"/>
        <end position="209"/>
    </location>
</feature>
<dbReference type="EMBL" id="JACYXI010000008">
    <property type="protein sequence ID" value="MBD8892670.1"/>
    <property type="molecule type" value="Genomic_DNA"/>
</dbReference>
<feature type="coiled-coil region" evidence="1">
    <location>
        <begin position="133"/>
        <end position="186"/>
    </location>
</feature>
<evidence type="ECO:0000313" key="3">
    <source>
        <dbReference type="EMBL" id="MBD8892670.1"/>
    </source>
</evidence>
<keyword evidence="4" id="KW-1185">Reference proteome</keyword>
<name>A0ABR9CP68_9HYPH</name>
<dbReference type="RefSeq" id="WP_192148793.1">
    <property type="nucleotide sequence ID" value="NZ_JACYXI010000008.1"/>
</dbReference>
<accession>A0ABR9CP68</accession>
<dbReference type="Gene3D" id="2.40.50.100">
    <property type="match status" value="1"/>
</dbReference>
<dbReference type="PANTHER" id="PTHR30438:SF2">
    <property type="entry name" value="MEMBRANE PROTEIN"/>
    <property type="match status" value="1"/>
</dbReference>
<sequence>MRLGYLFGVVVVAVAGLGGGFYYQRLQEDHVLDGFYRINGRIEVERVDVATKVAGRVQKVLIEEGDRIAAGAMVAQMDVAELLAEKASAEAAVSQALQQQAEATATVSIREADLRLAEISLDRVSKLRLGDTVAQSELDSRQAERDVKAASREAAKAAVGTASAAVEAARARLRQLEATLDDMTLSAPVGGRVEYKLAQPGEVLPAGGRVATLLDLASAYMTVFLPTETVGRVAYGDEARVVLDALPGYVLPAQVSFVAAEAQFTPKYVETADERQKLMYRVKLRFPADLLNRYDAYVKAGLTGNAYVRIDPAAVWPEEFQLRLPEISGSSAQR</sequence>
<dbReference type="Proteomes" id="UP000632063">
    <property type="component" value="Unassembled WGS sequence"/>
</dbReference>
<reference evidence="4" key="1">
    <citation type="submission" date="2020-09" db="EMBL/GenBank/DDBJ databases">
        <title>The genome sequence of strain Labrenzia suaedae 4C16A.</title>
        <authorList>
            <person name="Liu Y."/>
        </authorList>
    </citation>
    <scope>NUCLEOTIDE SEQUENCE [LARGE SCALE GENOMIC DNA]</scope>
    <source>
        <strain evidence="4">4C16A</strain>
    </source>
</reference>
<evidence type="ECO:0000313" key="4">
    <source>
        <dbReference type="Proteomes" id="UP000632063"/>
    </source>
</evidence>
<dbReference type="Pfam" id="PF25917">
    <property type="entry name" value="BSH_RND"/>
    <property type="match status" value="1"/>
</dbReference>
<dbReference type="InterPro" id="IPR058625">
    <property type="entry name" value="MdtA-like_BSH"/>
</dbReference>
<proteinExistence type="predicted"/>